<feature type="compositionally biased region" description="Acidic residues" evidence="1">
    <location>
        <begin position="64"/>
        <end position="79"/>
    </location>
</feature>
<accession>A0A178FC56</accession>
<dbReference type="AlphaFoldDB" id="A0A178FC56"/>
<evidence type="ECO:0000313" key="2">
    <source>
        <dbReference type="EMBL" id="OAL70021.1"/>
    </source>
</evidence>
<dbReference type="OrthoDB" id="5335351at2759"/>
<protein>
    <submittedName>
        <fullName evidence="2">Uncharacterized protein</fullName>
    </submittedName>
</protein>
<proteinExistence type="predicted"/>
<feature type="region of interest" description="Disordered" evidence="1">
    <location>
        <begin position="1"/>
        <end position="148"/>
    </location>
</feature>
<reference evidence="2 3" key="1">
    <citation type="submission" date="2016-05" db="EMBL/GenBank/DDBJ databases">
        <title>Genome sequencing of Trichophyton violaceum CMCC(F)T3l isolated from hair.</title>
        <authorList>
            <person name="Zhan P."/>
            <person name="Tao Y."/>
            <person name="Liu W."/>
        </authorList>
    </citation>
    <scope>NUCLEOTIDE SEQUENCE [LARGE SCALE GENOMIC DNA]</scope>
    <source>
        <strain evidence="3">CMCC(F)T3l</strain>
    </source>
</reference>
<name>A0A178FC56_TRIVO</name>
<evidence type="ECO:0000313" key="3">
    <source>
        <dbReference type="Proteomes" id="UP000243519"/>
    </source>
</evidence>
<gene>
    <name evidence="2" type="ORF">A7D00_5550</name>
</gene>
<sequence>MPKREAFVGQTYRAEQLVAMNTDPETEDRSGTPVPGSSLDPDSPMVDSPIYPRSPKSNMASREVEEEEGEEEEDDDEEAFVTVAPASASPTKETVIEAMVEPRTEPRPRPKKSLIPTPKSKQVPKYIPKQTPKQTNKPCPGKDDGLSGLARELEGCTWEQLQQRFAEEMDERSRAENILQKETADLLEVFMAWSQTTTFRDEDRAYKRFKTRMDHVQKSETNLEEKKVHYANVVKAFESALALLRTE</sequence>
<dbReference type="Proteomes" id="UP000243519">
    <property type="component" value="Unassembled WGS sequence"/>
</dbReference>
<dbReference type="EMBL" id="LHPN01000010">
    <property type="protein sequence ID" value="OAL70021.1"/>
    <property type="molecule type" value="Genomic_DNA"/>
</dbReference>
<evidence type="ECO:0000256" key="1">
    <source>
        <dbReference type="SAM" id="MobiDB-lite"/>
    </source>
</evidence>
<comment type="caution">
    <text evidence="2">The sequence shown here is derived from an EMBL/GenBank/DDBJ whole genome shotgun (WGS) entry which is preliminary data.</text>
</comment>
<keyword evidence="3" id="KW-1185">Reference proteome</keyword>
<organism evidence="2 3">
    <name type="scientific">Trichophyton violaceum</name>
    <dbReference type="NCBI Taxonomy" id="34388"/>
    <lineage>
        <taxon>Eukaryota</taxon>
        <taxon>Fungi</taxon>
        <taxon>Dikarya</taxon>
        <taxon>Ascomycota</taxon>
        <taxon>Pezizomycotina</taxon>
        <taxon>Eurotiomycetes</taxon>
        <taxon>Eurotiomycetidae</taxon>
        <taxon>Onygenales</taxon>
        <taxon>Arthrodermataceae</taxon>
        <taxon>Trichophyton</taxon>
    </lineage>
</organism>